<dbReference type="EMBL" id="BTSY01000005">
    <property type="protein sequence ID" value="GMT30370.1"/>
    <property type="molecule type" value="Genomic_DNA"/>
</dbReference>
<reference evidence="2" key="1">
    <citation type="submission" date="2023-10" db="EMBL/GenBank/DDBJ databases">
        <title>Genome assembly of Pristionchus species.</title>
        <authorList>
            <person name="Yoshida K."/>
            <person name="Sommer R.J."/>
        </authorList>
    </citation>
    <scope>NUCLEOTIDE SEQUENCE</scope>
    <source>
        <strain evidence="2">RS5133</strain>
    </source>
</reference>
<dbReference type="AlphaFoldDB" id="A0AAV5WIH6"/>
<feature type="non-terminal residue" evidence="2">
    <location>
        <position position="174"/>
    </location>
</feature>
<gene>
    <name evidence="2" type="ORF">PFISCL1PPCAC_21667</name>
</gene>
<protein>
    <submittedName>
        <fullName evidence="2">Uncharacterized protein</fullName>
    </submittedName>
</protein>
<feature type="signal peptide" evidence="1">
    <location>
        <begin position="1"/>
        <end position="26"/>
    </location>
</feature>
<proteinExistence type="predicted"/>
<dbReference type="Proteomes" id="UP001432322">
    <property type="component" value="Unassembled WGS sequence"/>
</dbReference>
<dbReference type="Gene3D" id="2.60.40.3330">
    <property type="match status" value="1"/>
</dbReference>
<keyword evidence="1" id="KW-0732">Signal</keyword>
<evidence type="ECO:0000313" key="2">
    <source>
        <dbReference type="EMBL" id="GMT30370.1"/>
    </source>
</evidence>
<evidence type="ECO:0000313" key="3">
    <source>
        <dbReference type="Proteomes" id="UP001432322"/>
    </source>
</evidence>
<dbReference type="InterPro" id="IPR038479">
    <property type="entry name" value="Transthyretin-like_sf"/>
</dbReference>
<accession>A0AAV5WIH6</accession>
<evidence type="ECO:0000256" key="1">
    <source>
        <dbReference type="SAM" id="SignalP"/>
    </source>
</evidence>
<keyword evidence="3" id="KW-1185">Reference proteome</keyword>
<feature type="chain" id="PRO_5043876512" evidence="1">
    <location>
        <begin position="27"/>
        <end position="174"/>
    </location>
</feature>
<feature type="non-terminal residue" evidence="2">
    <location>
        <position position="1"/>
    </location>
</feature>
<sequence>VSPLFSSFSTMKWILALLLLPLLGTAYQSTHGRSIGTIFQLGTGAKFEEVDITGKVVCKAHNGSIIAVKDVIVELLEWNEMPHGHGHLLKTMKTDSSGEFRLIGGYFSALYLKFYVQYFYKCDSEGIRSGCPFIDEKCGEKNNGCQHQRIGHALDEKCKYKPPNRKVRCSIGIV</sequence>
<comment type="caution">
    <text evidence="2">The sequence shown here is derived from an EMBL/GenBank/DDBJ whole genome shotgun (WGS) entry which is preliminary data.</text>
</comment>
<organism evidence="2 3">
    <name type="scientific">Pristionchus fissidentatus</name>
    <dbReference type="NCBI Taxonomy" id="1538716"/>
    <lineage>
        <taxon>Eukaryota</taxon>
        <taxon>Metazoa</taxon>
        <taxon>Ecdysozoa</taxon>
        <taxon>Nematoda</taxon>
        <taxon>Chromadorea</taxon>
        <taxon>Rhabditida</taxon>
        <taxon>Rhabditina</taxon>
        <taxon>Diplogasteromorpha</taxon>
        <taxon>Diplogasteroidea</taxon>
        <taxon>Neodiplogasteridae</taxon>
        <taxon>Pristionchus</taxon>
    </lineage>
</organism>
<name>A0AAV5WIH6_9BILA</name>